<feature type="domain" description="Sulfocyanin-like C-terminal" evidence="5">
    <location>
        <begin position="102"/>
        <end position="249"/>
    </location>
</feature>
<dbReference type="GO" id="GO:0005507">
    <property type="term" value="F:copper ion binding"/>
    <property type="evidence" value="ECO:0007669"/>
    <property type="project" value="UniProtKB-UniRule"/>
</dbReference>
<evidence type="ECO:0000313" key="6">
    <source>
        <dbReference type="EMBL" id="ACP49790.1"/>
    </source>
</evidence>
<keyword evidence="1" id="KW-0479">Metal-binding</keyword>
<dbReference type="Proteomes" id="UP000006818">
    <property type="component" value="Chromosome"/>
</dbReference>
<accession>C3NMY3</accession>
<evidence type="ECO:0000256" key="1">
    <source>
        <dbReference type="ARBA" id="ARBA00022723"/>
    </source>
</evidence>
<evidence type="ECO:0000313" key="7">
    <source>
        <dbReference type="Proteomes" id="UP000006818"/>
    </source>
</evidence>
<dbReference type="Pfam" id="PF06525">
    <property type="entry name" value="SoxE"/>
    <property type="match status" value="1"/>
</dbReference>
<keyword evidence="4" id="KW-1133">Transmembrane helix</keyword>
<dbReference type="InterPro" id="IPR034246">
    <property type="entry name" value="Sulfocyanin_C"/>
</dbReference>
<dbReference type="AlphaFoldDB" id="C3NMY3"/>
<proteinExistence type="predicted"/>
<dbReference type="NCBIfam" id="TIGR03094">
    <property type="entry name" value="sulfo_cyanin"/>
    <property type="match status" value="1"/>
</dbReference>
<dbReference type="CDD" id="cd04230">
    <property type="entry name" value="Sulfocyanin"/>
    <property type="match status" value="1"/>
</dbReference>
<dbReference type="InterPro" id="IPR008972">
    <property type="entry name" value="Cupredoxin"/>
</dbReference>
<evidence type="ECO:0000256" key="3">
    <source>
        <dbReference type="SAM" id="MobiDB-lite"/>
    </source>
</evidence>
<evidence type="ECO:0000259" key="5">
    <source>
        <dbReference type="Pfam" id="PF06525"/>
    </source>
</evidence>
<dbReference type="SUPFAM" id="SSF49503">
    <property type="entry name" value="Cupredoxins"/>
    <property type="match status" value="1"/>
</dbReference>
<evidence type="ECO:0000256" key="2">
    <source>
        <dbReference type="NCBIfam" id="TIGR03094"/>
    </source>
</evidence>
<organism evidence="6 7">
    <name type="scientific">Saccharolobus islandicus (strain Y.N.15.51 / Yellowstone #2)</name>
    <name type="common">Sulfolobus islandicus</name>
    <dbReference type="NCBI Taxonomy" id="419942"/>
    <lineage>
        <taxon>Archaea</taxon>
        <taxon>Thermoproteota</taxon>
        <taxon>Thermoprotei</taxon>
        <taxon>Sulfolobales</taxon>
        <taxon>Sulfolobaceae</taxon>
        <taxon>Saccharolobus</taxon>
    </lineage>
</organism>
<protein>
    <recommendedName>
        <fullName evidence="2">Sulfocyanin</fullName>
    </recommendedName>
</protein>
<dbReference type="PROSITE" id="PS00079">
    <property type="entry name" value="MULTICOPPER_OXIDASE1"/>
    <property type="match status" value="1"/>
</dbReference>
<gene>
    <name evidence="6" type="ordered locus">YN1551_2889</name>
</gene>
<feature type="transmembrane region" description="Helical" evidence="4">
    <location>
        <begin position="12"/>
        <end position="39"/>
    </location>
</feature>
<keyword evidence="4" id="KW-0472">Membrane</keyword>
<dbReference type="EMBL" id="CP001404">
    <property type="protein sequence ID" value="ACP49790.1"/>
    <property type="molecule type" value="Genomic_DNA"/>
</dbReference>
<sequence length="263" mass="27561">MGKHLNTVPWDLVVVNTSIIIAVIVILIIVVGIVAYLTLVHHPATISSTTSSVETTSTSFTLTSTSTTISTSSTSTSSTTTTSSSTTSSTTITTTQSVTLPPGANMLPYNPNNKTVFIYLAVTATGPAFNYNGTSNGQMKIYVPAGWNVMIILTNEQSIPHNANIVLNDTQIPNNPNISADGKILLYVGDSPSNFANNGILSGQTAVGILDNISAGYYWIACGITGHAENGMWADLIVSNSVSVPYFIISSSSSSTSTTHSWG</sequence>
<dbReference type="RefSeq" id="WP_012718144.1">
    <property type="nucleotide sequence ID" value="NC_012623.1"/>
</dbReference>
<keyword evidence="4" id="KW-0812">Transmembrane</keyword>
<dbReference type="PIRSF" id="PIRSF022145">
    <property type="entry name" value="Sulfocyanin"/>
    <property type="match status" value="1"/>
</dbReference>
<dbReference type="HOGENOM" id="CLU_105306_0_0_2"/>
<dbReference type="GeneID" id="7808882"/>
<reference evidence="6 7" key="1">
    <citation type="journal article" date="2009" name="Proc. Natl. Acad. Sci. U.S.A.">
        <title>Biogeography of the Sulfolobus islandicus pan-genome.</title>
        <authorList>
            <person name="Reno M.L."/>
            <person name="Held N.L."/>
            <person name="Fields C.J."/>
            <person name="Burke P.V."/>
            <person name="Whitaker R.J."/>
        </authorList>
    </citation>
    <scope>NUCLEOTIDE SEQUENCE [LARGE SCALE GENOMIC DNA]</scope>
    <source>
        <strain evidence="7">Y.N.15.51 / Yellowstone #2</strain>
    </source>
</reference>
<dbReference type="InterPro" id="IPR010532">
    <property type="entry name" value="SoxE"/>
</dbReference>
<feature type="region of interest" description="Disordered" evidence="3">
    <location>
        <begin position="67"/>
        <end position="96"/>
    </location>
</feature>
<dbReference type="KEGG" id="sin:YN1551_2889"/>
<evidence type="ECO:0000256" key="4">
    <source>
        <dbReference type="SAM" id="Phobius"/>
    </source>
</evidence>
<dbReference type="InterPro" id="IPR033138">
    <property type="entry name" value="Cu_oxidase_CS"/>
</dbReference>
<name>C3NMY3_SACI1</name>
<dbReference type="InterPro" id="IPR049544">
    <property type="entry name" value="SoxE-like_C"/>
</dbReference>
<dbReference type="Gene3D" id="2.60.40.420">
    <property type="entry name" value="Cupredoxins - blue copper proteins"/>
    <property type="match status" value="1"/>
</dbReference>